<dbReference type="EMBL" id="ANAH02000025">
    <property type="protein sequence ID" value="EPX58265.1"/>
    <property type="molecule type" value="Genomic_DNA"/>
</dbReference>
<feature type="domain" description="FBA" evidence="1">
    <location>
        <begin position="1"/>
        <end position="71"/>
    </location>
</feature>
<dbReference type="InterPro" id="IPR007397">
    <property type="entry name" value="F-box-assoc_dom"/>
</dbReference>
<proteinExistence type="predicted"/>
<dbReference type="Gene3D" id="2.60.120.260">
    <property type="entry name" value="Galactose-binding domain-like"/>
    <property type="match status" value="1"/>
</dbReference>
<dbReference type="SUPFAM" id="SSF49785">
    <property type="entry name" value="Galactose-binding domain-like"/>
    <property type="match status" value="1"/>
</dbReference>
<evidence type="ECO:0000259" key="1">
    <source>
        <dbReference type="PROSITE" id="PS51114"/>
    </source>
</evidence>
<protein>
    <recommendedName>
        <fullName evidence="1">FBA domain-containing protein</fullName>
    </recommendedName>
</protein>
<dbReference type="PROSITE" id="PS51114">
    <property type="entry name" value="FBA"/>
    <property type="match status" value="1"/>
</dbReference>
<organism evidence="2 3">
    <name type="scientific">Cystobacter fuscus (strain ATCC 25194 / DSM 2262 / NBRC 100088 / M29)</name>
    <dbReference type="NCBI Taxonomy" id="1242864"/>
    <lineage>
        <taxon>Bacteria</taxon>
        <taxon>Pseudomonadati</taxon>
        <taxon>Myxococcota</taxon>
        <taxon>Myxococcia</taxon>
        <taxon>Myxococcales</taxon>
        <taxon>Cystobacterineae</taxon>
        <taxon>Archangiaceae</taxon>
        <taxon>Cystobacter</taxon>
    </lineage>
</organism>
<dbReference type="Proteomes" id="UP000011682">
    <property type="component" value="Unassembled WGS sequence"/>
</dbReference>
<gene>
    <name evidence="2" type="ORF">D187_004021</name>
</gene>
<evidence type="ECO:0000313" key="3">
    <source>
        <dbReference type="Proteomes" id="UP000011682"/>
    </source>
</evidence>
<dbReference type="AlphaFoldDB" id="S9P1C6"/>
<name>S9P1C6_CYSF2</name>
<comment type="caution">
    <text evidence="2">The sequence shown here is derived from an EMBL/GenBank/DDBJ whole genome shotgun (WGS) entry which is preliminary data.</text>
</comment>
<dbReference type="RefSeq" id="WP_002630472.1">
    <property type="nucleotide sequence ID" value="NZ_ANAH02000025.1"/>
</dbReference>
<reference evidence="2" key="1">
    <citation type="submission" date="2013-05" db="EMBL/GenBank/DDBJ databases">
        <title>Genome assembly of Cystobacter fuscus DSM 2262.</title>
        <authorList>
            <person name="Sharma G."/>
            <person name="Khatri I."/>
            <person name="Kaur C."/>
            <person name="Mayilraj S."/>
            <person name="Subramanian S."/>
        </authorList>
    </citation>
    <scope>NUCLEOTIDE SEQUENCE [LARGE SCALE GENOMIC DNA]</scope>
    <source>
        <strain evidence="2">DSM 2262</strain>
    </source>
</reference>
<evidence type="ECO:0000313" key="2">
    <source>
        <dbReference type="EMBL" id="EPX58265.1"/>
    </source>
</evidence>
<sequence length="71" mass="7822">MASEIALPAVMRRTSSFSNSAAGARVGRAMMFTGYGPAARYVRWTDGGMDSEWWWGHYGVVMDDAVVAVFR</sequence>
<accession>S9P1C6</accession>
<dbReference type="InterPro" id="IPR008979">
    <property type="entry name" value="Galactose-bd-like_sf"/>
</dbReference>
<keyword evidence="3" id="KW-1185">Reference proteome</keyword>